<dbReference type="InterPro" id="IPR039657">
    <property type="entry name" value="Dimethylallyltransferase"/>
</dbReference>
<evidence type="ECO:0000313" key="15">
    <source>
        <dbReference type="Proteomes" id="UP000178645"/>
    </source>
</evidence>
<evidence type="ECO:0000256" key="6">
    <source>
        <dbReference type="ARBA" id="ARBA00022741"/>
    </source>
</evidence>
<dbReference type="NCBIfam" id="TIGR00174">
    <property type="entry name" value="miaA"/>
    <property type="match status" value="1"/>
</dbReference>
<feature type="binding site" evidence="10">
    <location>
        <begin position="10"/>
        <end position="17"/>
    </location>
    <ligand>
        <name>ATP</name>
        <dbReference type="ChEBI" id="CHEBI:30616"/>
    </ligand>
</feature>
<dbReference type="Proteomes" id="UP000178645">
    <property type="component" value="Unassembled WGS sequence"/>
</dbReference>
<comment type="catalytic activity">
    <reaction evidence="9 10 11">
        <text>adenosine(37) in tRNA + dimethylallyl diphosphate = N(6)-dimethylallyladenosine(37) in tRNA + diphosphate</text>
        <dbReference type="Rhea" id="RHEA:26482"/>
        <dbReference type="Rhea" id="RHEA-COMP:10162"/>
        <dbReference type="Rhea" id="RHEA-COMP:10375"/>
        <dbReference type="ChEBI" id="CHEBI:33019"/>
        <dbReference type="ChEBI" id="CHEBI:57623"/>
        <dbReference type="ChEBI" id="CHEBI:74411"/>
        <dbReference type="ChEBI" id="CHEBI:74415"/>
        <dbReference type="EC" id="2.5.1.75"/>
    </reaction>
</comment>
<dbReference type="EMBL" id="MFVU01000002">
    <property type="protein sequence ID" value="OGJ02433.1"/>
    <property type="molecule type" value="Genomic_DNA"/>
</dbReference>
<gene>
    <name evidence="10" type="primary">miaA</name>
    <name evidence="14" type="ORF">A3G53_03425</name>
</gene>
<sequence>MKPRVLVILGQTATGKSDLAVKLAKKVNGEIISADSRQVYKGLNIGTGKITKKEMRGIPHHLLDIADPRKQFNAAEYKKLADEKIKEILSRGKVPIICGGTGFYIDAITKGFILPEVPPNKKLRKILGKKHVSVLFKILKKLDKNRAKNIDPKNKVRIIRAIEIASALGKVPKIQENKSDYKFIKIGLYLPEKKLREKINERLLGRIKKGMLKEGRGLSNVRMKELGLEYKHISLYRHKNITKAELIEKLNTEIYQYAKRQMTWFKRDQEIQWFHPREYQKIEKYIRVNFNSLSSF</sequence>
<evidence type="ECO:0000256" key="10">
    <source>
        <dbReference type="HAMAP-Rule" id="MF_00185"/>
    </source>
</evidence>
<name>A0A1F6Y7U4_9BACT</name>
<feature type="binding site" evidence="10">
    <location>
        <begin position="12"/>
        <end position="17"/>
    </location>
    <ligand>
        <name>substrate</name>
    </ligand>
</feature>
<dbReference type="EC" id="2.5.1.75" evidence="10"/>
<dbReference type="Gene3D" id="1.10.20.140">
    <property type="match status" value="1"/>
</dbReference>
<evidence type="ECO:0000313" key="14">
    <source>
        <dbReference type="EMBL" id="OGJ02433.1"/>
    </source>
</evidence>
<dbReference type="GO" id="GO:0006400">
    <property type="term" value="P:tRNA modification"/>
    <property type="evidence" value="ECO:0007669"/>
    <property type="project" value="TreeGrafter"/>
</dbReference>
<evidence type="ECO:0000256" key="9">
    <source>
        <dbReference type="ARBA" id="ARBA00049563"/>
    </source>
</evidence>
<evidence type="ECO:0000256" key="11">
    <source>
        <dbReference type="RuleBase" id="RU003783"/>
    </source>
</evidence>
<dbReference type="PANTHER" id="PTHR11088:SF60">
    <property type="entry name" value="TRNA DIMETHYLALLYLTRANSFERASE"/>
    <property type="match status" value="1"/>
</dbReference>
<evidence type="ECO:0000256" key="4">
    <source>
        <dbReference type="ARBA" id="ARBA00022679"/>
    </source>
</evidence>
<dbReference type="SUPFAM" id="SSF52540">
    <property type="entry name" value="P-loop containing nucleoside triphosphate hydrolases"/>
    <property type="match status" value="1"/>
</dbReference>
<reference evidence="14 15" key="1">
    <citation type="journal article" date="2016" name="Nat. Commun.">
        <title>Thousands of microbial genomes shed light on interconnected biogeochemical processes in an aquifer system.</title>
        <authorList>
            <person name="Anantharaman K."/>
            <person name="Brown C.T."/>
            <person name="Hug L.A."/>
            <person name="Sharon I."/>
            <person name="Castelle C.J."/>
            <person name="Probst A.J."/>
            <person name="Thomas B.C."/>
            <person name="Singh A."/>
            <person name="Wilkins M.J."/>
            <person name="Karaoz U."/>
            <person name="Brodie E.L."/>
            <person name="Williams K.H."/>
            <person name="Hubbard S.S."/>
            <person name="Banfield J.F."/>
        </authorList>
    </citation>
    <scope>NUCLEOTIDE SEQUENCE [LARGE SCALE GENOMIC DNA]</scope>
</reference>
<dbReference type="InterPro" id="IPR027417">
    <property type="entry name" value="P-loop_NTPase"/>
</dbReference>
<dbReference type="InterPro" id="IPR018022">
    <property type="entry name" value="IPT"/>
</dbReference>
<dbReference type="PANTHER" id="PTHR11088">
    <property type="entry name" value="TRNA DIMETHYLALLYLTRANSFERASE"/>
    <property type="match status" value="1"/>
</dbReference>
<evidence type="ECO:0000256" key="8">
    <source>
        <dbReference type="ARBA" id="ARBA00022842"/>
    </source>
</evidence>
<feature type="region of interest" description="Interaction with substrate tRNA" evidence="10">
    <location>
        <begin position="35"/>
        <end position="38"/>
    </location>
</feature>
<comment type="similarity">
    <text evidence="3 10 13">Belongs to the IPP transferase family.</text>
</comment>
<dbReference type="Pfam" id="PF01715">
    <property type="entry name" value="IPPT"/>
    <property type="match status" value="1"/>
</dbReference>
<evidence type="ECO:0000256" key="5">
    <source>
        <dbReference type="ARBA" id="ARBA00022694"/>
    </source>
</evidence>
<comment type="function">
    <text evidence="2 10 12">Catalyzes the transfer of a dimethylallyl group onto the adenine at position 37 in tRNAs that read codons beginning with uridine, leading to the formation of N6-(dimethylallyl)adenosine (i(6)A).</text>
</comment>
<dbReference type="HAMAP" id="MF_00185">
    <property type="entry name" value="IPP_trans"/>
    <property type="match status" value="1"/>
</dbReference>
<feature type="site" description="Interaction with substrate tRNA" evidence="10">
    <location>
        <position position="101"/>
    </location>
</feature>
<protein>
    <recommendedName>
        <fullName evidence="10">tRNA dimethylallyltransferase</fullName>
        <ecNumber evidence="10">2.5.1.75</ecNumber>
    </recommendedName>
    <alternativeName>
        <fullName evidence="10">Dimethylallyl diphosphate:tRNA dimethylallyltransferase</fullName>
        <shortName evidence="10">DMAPP:tRNA dimethylallyltransferase</shortName>
        <shortName evidence="10">DMATase</shortName>
    </alternativeName>
    <alternativeName>
        <fullName evidence="10">Isopentenyl-diphosphate:tRNA isopentenyltransferase</fullName>
        <shortName evidence="10">IPP transferase</shortName>
        <shortName evidence="10">IPPT</shortName>
        <shortName evidence="10">IPTase</shortName>
    </alternativeName>
</protein>
<evidence type="ECO:0000256" key="12">
    <source>
        <dbReference type="RuleBase" id="RU003784"/>
    </source>
</evidence>
<dbReference type="AlphaFoldDB" id="A0A1F6Y7U4"/>
<dbReference type="Gene3D" id="3.40.50.300">
    <property type="entry name" value="P-loop containing nucleotide triphosphate hydrolases"/>
    <property type="match status" value="1"/>
</dbReference>
<evidence type="ECO:0000256" key="7">
    <source>
        <dbReference type="ARBA" id="ARBA00022840"/>
    </source>
</evidence>
<dbReference type="GO" id="GO:0052381">
    <property type="term" value="F:tRNA dimethylallyltransferase activity"/>
    <property type="evidence" value="ECO:0007669"/>
    <property type="project" value="UniProtKB-UniRule"/>
</dbReference>
<keyword evidence="8 10" id="KW-0460">Magnesium</keyword>
<dbReference type="GO" id="GO:0005524">
    <property type="term" value="F:ATP binding"/>
    <property type="evidence" value="ECO:0007669"/>
    <property type="project" value="UniProtKB-UniRule"/>
</dbReference>
<keyword evidence="7 10" id="KW-0067">ATP-binding</keyword>
<keyword evidence="6 10" id="KW-0547">Nucleotide-binding</keyword>
<evidence type="ECO:0000256" key="13">
    <source>
        <dbReference type="RuleBase" id="RU003785"/>
    </source>
</evidence>
<proteinExistence type="inferred from homology"/>
<comment type="cofactor">
    <cofactor evidence="1 10">
        <name>Mg(2+)</name>
        <dbReference type="ChEBI" id="CHEBI:18420"/>
    </cofactor>
</comment>
<accession>A0A1F6Y7U4</accession>
<evidence type="ECO:0000256" key="1">
    <source>
        <dbReference type="ARBA" id="ARBA00001946"/>
    </source>
</evidence>
<comment type="caution">
    <text evidence="10">Lacks conserved residue(s) required for the propagation of feature annotation.</text>
</comment>
<feature type="site" description="Interaction with substrate tRNA" evidence="10">
    <location>
        <position position="124"/>
    </location>
</feature>
<organism evidence="14 15">
    <name type="scientific">Candidatus Nomurabacteria bacterium RIFCSPLOWO2_12_FULL_44_11</name>
    <dbReference type="NCBI Taxonomy" id="1801796"/>
    <lineage>
        <taxon>Bacteria</taxon>
        <taxon>Candidatus Nomuraibacteriota</taxon>
    </lineage>
</organism>
<keyword evidence="5 10" id="KW-0819">tRNA processing</keyword>
<evidence type="ECO:0000256" key="2">
    <source>
        <dbReference type="ARBA" id="ARBA00003213"/>
    </source>
</evidence>
<comment type="subunit">
    <text evidence="10">Monomer.</text>
</comment>
<evidence type="ECO:0000256" key="3">
    <source>
        <dbReference type="ARBA" id="ARBA00005842"/>
    </source>
</evidence>
<comment type="caution">
    <text evidence="14">The sequence shown here is derived from an EMBL/GenBank/DDBJ whole genome shotgun (WGS) entry which is preliminary data.</text>
</comment>
<keyword evidence="4 10" id="KW-0808">Transferase</keyword>